<keyword evidence="2" id="KW-0813">Transport</keyword>
<feature type="transmembrane region" description="Helical" evidence="9">
    <location>
        <begin position="219"/>
        <end position="239"/>
    </location>
</feature>
<evidence type="ECO:0000256" key="7">
    <source>
        <dbReference type="ARBA" id="ARBA00023136"/>
    </source>
</evidence>
<evidence type="ECO:0000256" key="3">
    <source>
        <dbReference type="ARBA" id="ARBA00022449"/>
    </source>
</evidence>
<accession>A0ABS4K443</accession>
<dbReference type="InterPro" id="IPR018461">
    <property type="entry name" value="Na/H_Antiport_NhaC-like_C"/>
</dbReference>
<reference evidence="11 12" key="1">
    <citation type="submission" date="2021-03" db="EMBL/GenBank/DDBJ databases">
        <title>Genomic Encyclopedia of Type Strains, Phase IV (KMG-IV): sequencing the most valuable type-strain genomes for metagenomic binning, comparative biology and taxonomic classification.</title>
        <authorList>
            <person name="Goeker M."/>
        </authorList>
    </citation>
    <scope>NUCLEOTIDE SEQUENCE [LARGE SCALE GENOMIC DNA]</scope>
    <source>
        <strain evidence="11 12">DSM 28650</strain>
    </source>
</reference>
<keyword evidence="12" id="KW-1185">Reference proteome</keyword>
<comment type="subcellular location">
    <subcellularLocation>
        <location evidence="1">Cell membrane</location>
        <topology evidence="1">Multi-pass membrane protein</topology>
    </subcellularLocation>
</comment>
<sequence>MDVILGLILSSILLIFSVARGIDILVPLTLVLSIFTILAIKRGLTLKESLEVAYKGGKKSFIVLQIFVLIGAIISSWMASGTVPAIVYYGINLISPSYFVISAFILSALVSLLIGTSFGTIGTVGISLMVMARAGGGNLYAVAGAILSGAYFGDRCSPMSSSANLVANITETELYKNIRNMIKTSIIPLIIACIIYTLLSLKQPLDYSNSNIISEIVNYFNVSIVVLIPAFIIMVLSLFKVKVKTSMYISMTTASLIAFFLQDYNFIEIIKTLVFGFKLPEGNPLYSIIKGGGILSMLKLSLIVFMSSALTGIFEGANMLQFIQEPLNRIKRRDILFLSTIGVSIVSAMVGCTQVLAVMLTNMTMKSAYEKNNIDKYTLATELENTAIVIAPLIPWNVAVLVPLTNLQIGPKAILFSFYCILIPIVNLVIIHLKSKVKTMNTIESNIGS</sequence>
<dbReference type="EMBL" id="JAGGLL010000017">
    <property type="protein sequence ID" value="MBP2022555.1"/>
    <property type="molecule type" value="Genomic_DNA"/>
</dbReference>
<keyword evidence="3" id="KW-0050">Antiport</keyword>
<evidence type="ECO:0000313" key="12">
    <source>
        <dbReference type="Proteomes" id="UP001519308"/>
    </source>
</evidence>
<gene>
    <name evidence="11" type="ORF">J2Z44_002376</name>
</gene>
<name>A0ABS4K443_9CLOT</name>
<keyword evidence="7 9" id="KW-0472">Membrane</keyword>
<evidence type="ECO:0000256" key="8">
    <source>
        <dbReference type="ARBA" id="ARBA00038435"/>
    </source>
</evidence>
<comment type="caution">
    <text evidence="11">The sequence shown here is derived from an EMBL/GenBank/DDBJ whole genome shotgun (WGS) entry which is preliminary data.</text>
</comment>
<evidence type="ECO:0000256" key="1">
    <source>
        <dbReference type="ARBA" id="ARBA00004651"/>
    </source>
</evidence>
<keyword evidence="5 9" id="KW-0812">Transmembrane</keyword>
<feature type="transmembrane region" description="Helical" evidence="9">
    <location>
        <begin position="246"/>
        <end position="267"/>
    </location>
</feature>
<dbReference type="InterPro" id="IPR052180">
    <property type="entry name" value="NhaC_Na-H+_Antiporter"/>
</dbReference>
<keyword evidence="6 9" id="KW-1133">Transmembrane helix</keyword>
<feature type="domain" description="Na+/H+ antiporter NhaC-like C-terminal" evidence="10">
    <location>
        <begin position="149"/>
        <end position="428"/>
    </location>
</feature>
<evidence type="ECO:0000256" key="2">
    <source>
        <dbReference type="ARBA" id="ARBA00022448"/>
    </source>
</evidence>
<evidence type="ECO:0000256" key="6">
    <source>
        <dbReference type="ARBA" id="ARBA00022989"/>
    </source>
</evidence>
<evidence type="ECO:0000256" key="5">
    <source>
        <dbReference type="ARBA" id="ARBA00022692"/>
    </source>
</evidence>
<evidence type="ECO:0000313" key="11">
    <source>
        <dbReference type="EMBL" id="MBP2022555.1"/>
    </source>
</evidence>
<feature type="transmembrane region" description="Helical" evidence="9">
    <location>
        <begin position="61"/>
        <end position="91"/>
    </location>
</feature>
<evidence type="ECO:0000259" key="10">
    <source>
        <dbReference type="Pfam" id="PF03553"/>
    </source>
</evidence>
<dbReference type="PANTHER" id="PTHR33451">
    <property type="entry name" value="MALATE-2H(+)/NA(+)-LACTATE ANTIPORTER"/>
    <property type="match status" value="1"/>
</dbReference>
<dbReference type="PANTHER" id="PTHR33451:SF3">
    <property type="entry name" value="MALATE-2H(+)_NA(+)-LACTATE ANTIPORTER"/>
    <property type="match status" value="1"/>
</dbReference>
<proteinExistence type="inferred from homology"/>
<keyword evidence="4" id="KW-1003">Cell membrane</keyword>
<evidence type="ECO:0000256" key="9">
    <source>
        <dbReference type="SAM" id="Phobius"/>
    </source>
</evidence>
<evidence type="ECO:0000256" key="4">
    <source>
        <dbReference type="ARBA" id="ARBA00022475"/>
    </source>
</evidence>
<protein>
    <submittedName>
        <fullName evidence="11">NhaC family Na+:H+ antiporter</fullName>
    </submittedName>
</protein>
<dbReference type="Pfam" id="PF03553">
    <property type="entry name" value="Na_H_antiporter"/>
    <property type="match status" value="1"/>
</dbReference>
<feature type="transmembrane region" description="Helical" evidence="9">
    <location>
        <begin position="181"/>
        <end position="199"/>
    </location>
</feature>
<feature type="transmembrane region" description="Helical" evidence="9">
    <location>
        <begin position="287"/>
        <end position="314"/>
    </location>
</feature>
<feature type="transmembrane region" description="Helical" evidence="9">
    <location>
        <begin position="335"/>
        <end position="360"/>
    </location>
</feature>
<dbReference type="Proteomes" id="UP001519308">
    <property type="component" value="Unassembled WGS sequence"/>
</dbReference>
<comment type="similarity">
    <text evidence="8">Belongs to the NhaC Na(+)/H(+) (TC 2.A.35) antiporter family.</text>
</comment>
<feature type="transmembrane region" description="Helical" evidence="9">
    <location>
        <begin position="12"/>
        <end position="40"/>
    </location>
</feature>
<dbReference type="RefSeq" id="WP_021283316.1">
    <property type="nucleotide sequence ID" value="NZ_JAGGLL010000017.1"/>
</dbReference>
<feature type="transmembrane region" description="Helical" evidence="9">
    <location>
        <begin position="97"/>
        <end position="130"/>
    </location>
</feature>
<feature type="transmembrane region" description="Helical" evidence="9">
    <location>
        <begin position="413"/>
        <end position="433"/>
    </location>
</feature>
<organism evidence="11 12">
    <name type="scientific">Clostridium punense</name>
    <dbReference type="NCBI Taxonomy" id="1054297"/>
    <lineage>
        <taxon>Bacteria</taxon>
        <taxon>Bacillati</taxon>
        <taxon>Bacillota</taxon>
        <taxon>Clostridia</taxon>
        <taxon>Eubacteriales</taxon>
        <taxon>Clostridiaceae</taxon>
        <taxon>Clostridium</taxon>
    </lineage>
</organism>